<dbReference type="Proteomes" id="UP001168537">
    <property type="component" value="Unassembled WGS sequence"/>
</dbReference>
<dbReference type="EMBL" id="JAUHJR010000004">
    <property type="protein sequence ID" value="MDN4161927.1"/>
    <property type="molecule type" value="Genomic_DNA"/>
</dbReference>
<evidence type="ECO:0000256" key="1">
    <source>
        <dbReference type="SAM" id="MobiDB-lite"/>
    </source>
</evidence>
<evidence type="ECO:0000313" key="3">
    <source>
        <dbReference type="Proteomes" id="UP001168537"/>
    </source>
</evidence>
<reference evidence="2" key="1">
    <citation type="submission" date="2023-06" db="EMBL/GenBank/DDBJ databases">
        <title>Draft genome sequence of Nocardioides sp. SOB72.</title>
        <authorList>
            <person name="Zhang G."/>
        </authorList>
    </citation>
    <scope>NUCLEOTIDE SEQUENCE</scope>
    <source>
        <strain evidence="2">SOB72</strain>
    </source>
</reference>
<feature type="region of interest" description="Disordered" evidence="1">
    <location>
        <begin position="1"/>
        <end position="42"/>
    </location>
</feature>
<feature type="compositionally biased region" description="Basic and acidic residues" evidence="1">
    <location>
        <begin position="1"/>
        <end position="10"/>
    </location>
</feature>
<sequence length="96" mass="10549">MDVGDGKNGQDSDVGDGGDDGGDDTWEEGWDEGWDETQDDDWPACPGCGHEDRVAAQSFEALVGRLLRQRPHCREWVPDAEGWSQTCGCEHEFHAG</sequence>
<dbReference type="RefSeq" id="WP_300960885.1">
    <property type="nucleotide sequence ID" value="NZ_JAUHJR010000004.1"/>
</dbReference>
<evidence type="ECO:0000313" key="2">
    <source>
        <dbReference type="EMBL" id="MDN4161927.1"/>
    </source>
</evidence>
<organism evidence="2 3">
    <name type="scientific">Nocardioides abyssi</name>
    <dbReference type="NCBI Taxonomy" id="3058370"/>
    <lineage>
        <taxon>Bacteria</taxon>
        <taxon>Bacillati</taxon>
        <taxon>Actinomycetota</taxon>
        <taxon>Actinomycetes</taxon>
        <taxon>Propionibacteriales</taxon>
        <taxon>Nocardioidaceae</taxon>
        <taxon>Nocardioides</taxon>
    </lineage>
</organism>
<gene>
    <name evidence="2" type="ORF">QWY29_11245</name>
</gene>
<protein>
    <submittedName>
        <fullName evidence="2">Uncharacterized protein</fullName>
    </submittedName>
</protein>
<keyword evidence="3" id="KW-1185">Reference proteome</keyword>
<accession>A0ABT8EUY7</accession>
<proteinExistence type="predicted"/>
<comment type="caution">
    <text evidence="2">The sequence shown here is derived from an EMBL/GenBank/DDBJ whole genome shotgun (WGS) entry which is preliminary data.</text>
</comment>
<feature type="compositionally biased region" description="Acidic residues" evidence="1">
    <location>
        <begin position="13"/>
        <end position="42"/>
    </location>
</feature>
<name>A0ABT8EUY7_9ACTN</name>